<organism evidence="4 5">
    <name type="scientific">Cytobacillus horneckiae</name>
    <dbReference type="NCBI Taxonomy" id="549687"/>
    <lineage>
        <taxon>Bacteria</taxon>
        <taxon>Bacillati</taxon>
        <taxon>Bacillota</taxon>
        <taxon>Bacilli</taxon>
        <taxon>Bacillales</taxon>
        <taxon>Bacillaceae</taxon>
        <taxon>Cytobacillus</taxon>
    </lineage>
</organism>
<feature type="transmembrane region" description="Helical" evidence="2">
    <location>
        <begin position="27"/>
        <end position="48"/>
    </location>
</feature>
<dbReference type="Gene3D" id="3.60.21.10">
    <property type="match status" value="1"/>
</dbReference>
<dbReference type="InterPro" id="IPR052169">
    <property type="entry name" value="CW_Biosynth-Accessory"/>
</dbReference>
<evidence type="ECO:0000313" key="5">
    <source>
        <dbReference type="Proteomes" id="UP000233343"/>
    </source>
</evidence>
<evidence type="ECO:0000259" key="3">
    <source>
        <dbReference type="SMART" id="SM00854"/>
    </source>
</evidence>
<dbReference type="CDD" id="cd07381">
    <property type="entry name" value="MPP_CapA"/>
    <property type="match status" value="1"/>
</dbReference>
<comment type="similarity">
    <text evidence="1">Belongs to the CapA family.</text>
</comment>
<keyword evidence="2" id="KW-0812">Transmembrane</keyword>
<dbReference type="Proteomes" id="UP000233343">
    <property type="component" value="Unassembled WGS sequence"/>
</dbReference>
<keyword evidence="2" id="KW-1133">Transmembrane helix</keyword>
<keyword evidence="2" id="KW-0472">Membrane</keyword>
<evidence type="ECO:0000256" key="1">
    <source>
        <dbReference type="ARBA" id="ARBA00005662"/>
    </source>
</evidence>
<dbReference type="PANTHER" id="PTHR33393:SF13">
    <property type="entry name" value="PGA BIOSYNTHESIS PROTEIN CAPA"/>
    <property type="match status" value="1"/>
</dbReference>
<dbReference type="SUPFAM" id="SSF56300">
    <property type="entry name" value="Metallo-dependent phosphatases"/>
    <property type="match status" value="1"/>
</dbReference>
<dbReference type="EMBL" id="PISD01000030">
    <property type="protein sequence ID" value="PKG28230.1"/>
    <property type="molecule type" value="Genomic_DNA"/>
</dbReference>
<sequence>MDQNREDRPLTFHEKLLKFLKNQKKKIHIHLLILFPILLVAFILLYTMDTRKVAEAEPATDAVLTGSIVGDIMTGRYVEYITDRHGYEYLFRYAQPLFDTSDYVTGNFENPATDRNVEQKEGKSIALKTDSHSVAGLANAGFNTVAVANNHMMDYGEPALHDTLALMDEKQIDAVGAGKNMKDAHDRISYQEINGMTIATLSFSDLTDRDVRADEQSGGILDFTPETFIPLTAEAAKKADLVLVHAHWGNEYNSRASDRQKELARALSDAGADIIIGHHPHVLESIEVYNDTVIFYSLGNFIFDQGWTRTRETALVQFHVLDSGDTRFEVTPMKIREATPAPINNWDKLAEWSIIRQLTRDLNADWEYENEKLTFTINQNVNFEEGDMKR</sequence>
<dbReference type="RefSeq" id="WP_066189676.1">
    <property type="nucleotide sequence ID" value="NZ_JARMMB010000015.1"/>
</dbReference>
<evidence type="ECO:0000313" key="4">
    <source>
        <dbReference type="EMBL" id="PKG28230.1"/>
    </source>
</evidence>
<dbReference type="AlphaFoldDB" id="A0A2N0ZFE1"/>
<feature type="domain" description="Capsule synthesis protein CapA" evidence="3">
    <location>
        <begin position="65"/>
        <end position="305"/>
    </location>
</feature>
<reference evidence="4 5" key="1">
    <citation type="journal article" date="2010" name="Int. J. Syst. Evol. Microbiol.">
        <title>Bacillus horneckiae sp. nov., isolated from a spacecraft-assembly clean room.</title>
        <authorList>
            <person name="Vaishampayan P."/>
            <person name="Probst A."/>
            <person name="Krishnamurthi S."/>
            <person name="Ghosh S."/>
            <person name="Osman S."/>
            <person name="McDowall A."/>
            <person name="Ruckmani A."/>
            <person name="Mayilraj S."/>
            <person name="Venkateswaran K."/>
        </authorList>
    </citation>
    <scope>NUCLEOTIDE SEQUENCE [LARGE SCALE GENOMIC DNA]</scope>
    <source>
        <strain evidence="5">1PO1SC</strain>
    </source>
</reference>
<dbReference type="InterPro" id="IPR029052">
    <property type="entry name" value="Metallo-depent_PP-like"/>
</dbReference>
<dbReference type="SMART" id="SM00854">
    <property type="entry name" value="PGA_cap"/>
    <property type="match status" value="1"/>
</dbReference>
<evidence type="ECO:0000256" key="2">
    <source>
        <dbReference type="SAM" id="Phobius"/>
    </source>
</evidence>
<proteinExistence type="inferred from homology"/>
<gene>
    <name evidence="4" type="ORF">CWS20_13535</name>
</gene>
<accession>A0A2N0ZFE1</accession>
<dbReference type="InterPro" id="IPR019079">
    <property type="entry name" value="Capsule_synth_CapA"/>
</dbReference>
<dbReference type="Pfam" id="PF09587">
    <property type="entry name" value="PGA_cap"/>
    <property type="match status" value="1"/>
</dbReference>
<dbReference type="PANTHER" id="PTHR33393">
    <property type="entry name" value="POLYGLUTAMINE SYNTHESIS ACCESSORY PROTEIN RV0574C-RELATED"/>
    <property type="match status" value="1"/>
</dbReference>
<comment type="caution">
    <text evidence="4">The sequence shown here is derived from an EMBL/GenBank/DDBJ whole genome shotgun (WGS) entry which is preliminary data.</text>
</comment>
<name>A0A2N0ZFE1_9BACI</name>
<protein>
    <submittedName>
        <fullName evidence="4">Capsular biosynthesis protein</fullName>
    </submittedName>
</protein>
<keyword evidence="5" id="KW-1185">Reference proteome</keyword>